<protein>
    <submittedName>
        <fullName evidence="1">Uncharacterized protein</fullName>
    </submittedName>
</protein>
<sequence>MGRLEEEGSSSKRRRRANDAAGTGKHLYLALDDWEGGYSIHKLDPDDLFMEAPGGAIGKLPEPAAVRIASPVRGPMAFAALGSNIFVATNPRCRREHYAPPTLVYDTQTSALTVGPRVPDWLHDLSDAMAVGEKLYAVTSYRFTESPSLQAMSWAPITSIPDPYPWDPAMEWSWKSMPAAPLDGLDITAYALHPDGRTLFMSSGVCTHSLDTSSGVWKELGDWVLPFRGQAYFDGDLDAWVGLHRGADGYICCCPVASRSAATTRPPECRVLMEKMFQFQGEQEKHLGATLTYMGDSRFCLAESVLRSVDDLESVLRVTVFGLRYDHKGELRNKVRRTTRSYAVSKNTLRFSHAAFWM</sequence>
<dbReference type="PANTHER" id="PTHR33085">
    <property type="entry name" value="OS12G0113100 PROTEIN-RELATED"/>
    <property type="match status" value="1"/>
</dbReference>
<organism evidence="1 2">
    <name type="scientific">Eleusine coracana subsp. coracana</name>
    <dbReference type="NCBI Taxonomy" id="191504"/>
    <lineage>
        <taxon>Eukaryota</taxon>
        <taxon>Viridiplantae</taxon>
        <taxon>Streptophyta</taxon>
        <taxon>Embryophyta</taxon>
        <taxon>Tracheophyta</taxon>
        <taxon>Spermatophyta</taxon>
        <taxon>Magnoliopsida</taxon>
        <taxon>Liliopsida</taxon>
        <taxon>Poales</taxon>
        <taxon>Poaceae</taxon>
        <taxon>PACMAD clade</taxon>
        <taxon>Chloridoideae</taxon>
        <taxon>Cynodonteae</taxon>
        <taxon>Eleusininae</taxon>
        <taxon>Eleusine</taxon>
    </lineage>
</organism>
<keyword evidence="2" id="KW-1185">Reference proteome</keyword>
<name>A0AAV5DZP0_ELECO</name>
<gene>
    <name evidence="1" type="primary">gb02684</name>
    <name evidence="1" type="ORF">PR202_gb02684</name>
</gene>
<accession>A0AAV5DZP0</accession>
<proteinExistence type="predicted"/>
<reference evidence="1" key="2">
    <citation type="submission" date="2021-12" db="EMBL/GenBank/DDBJ databases">
        <title>Resequencing data analysis of finger millet.</title>
        <authorList>
            <person name="Hatakeyama M."/>
            <person name="Aluri S."/>
            <person name="Balachadran M.T."/>
            <person name="Sivarajan S.R."/>
            <person name="Poveda L."/>
            <person name="Shimizu-Inatsugi R."/>
            <person name="Schlapbach R."/>
            <person name="Sreeman S.M."/>
            <person name="Shimizu K.K."/>
        </authorList>
    </citation>
    <scope>NUCLEOTIDE SEQUENCE</scope>
</reference>
<dbReference type="Pfam" id="PF07893">
    <property type="entry name" value="DUF1668"/>
    <property type="match status" value="1"/>
</dbReference>
<dbReference type="AlphaFoldDB" id="A0AAV5DZP0"/>
<dbReference type="EMBL" id="BQKI01000072">
    <property type="protein sequence ID" value="GJN15746.1"/>
    <property type="molecule type" value="Genomic_DNA"/>
</dbReference>
<dbReference type="PANTHER" id="PTHR33085:SF47">
    <property type="entry name" value="OS02G0513400 PROTEIN"/>
    <property type="match status" value="1"/>
</dbReference>
<comment type="caution">
    <text evidence="1">The sequence shown here is derived from an EMBL/GenBank/DDBJ whole genome shotgun (WGS) entry which is preliminary data.</text>
</comment>
<evidence type="ECO:0000313" key="1">
    <source>
        <dbReference type="EMBL" id="GJN15746.1"/>
    </source>
</evidence>
<reference evidence="1" key="1">
    <citation type="journal article" date="2018" name="DNA Res.">
        <title>Multiple hybrid de novo genome assembly of finger millet, an orphan allotetraploid crop.</title>
        <authorList>
            <person name="Hatakeyama M."/>
            <person name="Aluri S."/>
            <person name="Balachadran M.T."/>
            <person name="Sivarajan S.R."/>
            <person name="Patrignani A."/>
            <person name="Gruter S."/>
            <person name="Poveda L."/>
            <person name="Shimizu-Inatsugi R."/>
            <person name="Baeten J."/>
            <person name="Francoijs K.J."/>
            <person name="Nataraja K.N."/>
            <person name="Reddy Y.A.N."/>
            <person name="Phadnis S."/>
            <person name="Ravikumar R.L."/>
            <person name="Schlapbach R."/>
            <person name="Sreeman S.M."/>
            <person name="Shimizu K.K."/>
        </authorList>
    </citation>
    <scope>NUCLEOTIDE SEQUENCE</scope>
</reference>
<dbReference type="InterPro" id="IPR012871">
    <property type="entry name" value="DUF1668_ORYSA"/>
</dbReference>
<evidence type="ECO:0000313" key="2">
    <source>
        <dbReference type="Proteomes" id="UP001054889"/>
    </source>
</evidence>
<dbReference type="Proteomes" id="UP001054889">
    <property type="component" value="Unassembled WGS sequence"/>
</dbReference>